<evidence type="ECO:0000313" key="3">
    <source>
        <dbReference type="EMBL" id="MCS3921234.1"/>
    </source>
</evidence>
<dbReference type="EMBL" id="JANUCP010000011">
    <property type="protein sequence ID" value="MCS3921234.1"/>
    <property type="molecule type" value="Genomic_DNA"/>
</dbReference>
<protein>
    <submittedName>
        <fullName evidence="3">Membrane protease YdiL (CAAX protease family)</fullName>
    </submittedName>
</protein>
<feature type="transmembrane region" description="Helical" evidence="1">
    <location>
        <begin position="7"/>
        <end position="26"/>
    </location>
</feature>
<reference evidence="3 4" key="1">
    <citation type="submission" date="2022-08" db="EMBL/GenBank/DDBJ databases">
        <title>Bacterial and archaeal communities from various locations to study Microbial Dark Matter (Phase II).</title>
        <authorList>
            <person name="Stepanauskas R."/>
        </authorList>
    </citation>
    <scope>NUCLEOTIDE SEQUENCE [LARGE SCALE GENOMIC DNA]</scope>
    <source>
        <strain evidence="3 4">PD1</strain>
    </source>
</reference>
<comment type="caution">
    <text evidence="3">The sequence shown here is derived from an EMBL/GenBank/DDBJ whole genome shotgun (WGS) entry which is preliminary data.</text>
</comment>
<accession>A0ABT2EUB4</accession>
<keyword evidence="1" id="KW-1133">Transmembrane helix</keyword>
<evidence type="ECO:0000259" key="2">
    <source>
        <dbReference type="Pfam" id="PF02517"/>
    </source>
</evidence>
<evidence type="ECO:0000313" key="4">
    <source>
        <dbReference type="Proteomes" id="UP001204798"/>
    </source>
</evidence>
<keyword evidence="1" id="KW-0472">Membrane</keyword>
<feature type="transmembrane region" description="Helical" evidence="1">
    <location>
        <begin position="111"/>
        <end position="132"/>
    </location>
</feature>
<organism evidence="3 4">
    <name type="scientific">Candidatus Fervidibacter sacchari</name>
    <dbReference type="NCBI Taxonomy" id="1448929"/>
    <lineage>
        <taxon>Bacteria</taxon>
        <taxon>Candidatus Fervidibacterota</taxon>
        <taxon>Candidatus Fervidibacter</taxon>
    </lineage>
</organism>
<keyword evidence="3" id="KW-0378">Hydrolase</keyword>
<keyword evidence="4" id="KW-1185">Reference proteome</keyword>
<sequence>MGQWYNSLVVAVSGILLTLACYYAPYNQHTHWFHWCMWGFLCGFLFPLGVAISLGLRWRDLGLSVGDWAFGGIFVLVGLVVMTAFGLWAAKQPDFQAYYALIAIQHQNSPLLFWVSLLAYMTGWEFLFRGFLLFGISGMPKRVEIFPRTLKAWFAIGFSTLLFGLSHWGKPLPEFLGSFIAGIILCLAAWRTRSCLAPILLHTLVFGMFVVFVL</sequence>
<gene>
    <name evidence="3" type="ORF">M2350_003680</name>
</gene>
<dbReference type="Pfam" id="PF02517">
    <property type="entry name" value="Rce1-like"/>
    <property type="match status" value="1"/>
</dbReference>
<dbReference type="GO" id="GO:0006508">
    <property type="term" value="P:proteolysis"/>
    <property type="evidence" value="ECO:0007669"/>
    <property type="project" value="UniProtKB-KW"/>
</dbReference>
<feature type="transmembrane region" description="Helical" evidence="1">
    <location>
        <begin position="68"/>
        <end position="91"/>
    </location>
</feature>
<feature type="domain" description="CAAX prenyl protease 2/Lysostaphin resistance protein A-like" evidence="2">
    <location>
        <begin position="109"/>
        <end position="205"/>
    </location>
</feature>
<evidence type="ECO:0000256" key="1">
    <source>
        <dbReference type="SAM" id="Phobius"/>
    </source>
</evidence>
<name>A0ABT2EUB4_9BACT</name>
<dbReference type="GO" id="GO:0008233">
    <property type="term" value="F:peptidase activity"/>
    <property type="evidence" value="ECO:0007669"/>
    <property type="project" value="UniProtKB-KW"/>
</dbReference>
<feature type="transmembrane region" description="Helical" evidence="1">
    <location>
        <begin position="175"/>
        <end position="190"/>
    </location>
</feature>
<keyword evidence="1" id="KW-0812">Transmembrane</keyword>
<feature type="transmembrane region" description="Helical" evidence="1">
    <location>
        <begin position="32"/>
        <end position="56"/>
    </location>
</feature>
<keyword evidence="3" id="KW-0645">Protease</keyword>
<dbReference type="RefSeq" id="WP_259102216.1">
    <property type="nucleotide sequence ID" value="NZ_CP130454.1"/>
</dbReference>
<dbReference type="Proteomes" id="UP001204798">
    <property type="component" value="Unassembled WGS sequence"/>
</dbReference>
<dbReference type="InterPro" id="IPR003675">
    <property type="entry name" value="Rce1/LyrA-like_dom"/>
</dbReference>
<proteinExistence type="predicted"/>
<feature type="transmembrane region" description="Helical" evidence="1">
    <location>
        <begin position="195"/>
        <end position="213"/>
    </location>
</feature>